<accession>I8UEX7</accession>
<evidence type="ECO:0000256" key="1">
    <source>
        <dbReference type="SAM" id="Phobius"/>
    </source>
</evidence>
<name>I8UEX7_9ALTE</name>
<proteinExistence type="predicted"/>
<dbReference type="STRING" id="1195246.AGRI_01800"/>
<gene>
    <name evidence="2" type="ORF">AGRI_01800</name>
</gene>
<keyword evidence="1" id="KW-1133">Transmembrane helix</keyword>
<reference evidence="2 3" key="1">
    <citation type="journal article" date="2012" name="J. Bacteriol.">
        <title>Genome Sequence of Pectin-Degrading Alishewanella agri, Isolated from Landfill Soil.</title>
        <authorList>
            <person name="Kim J."/>
            <person name="Jung J."/>
            <person name="Sung J.S."/>
            <person name="Chun J."/>
            <person name="Park W."/>
        </authorList>
    </citation>
    <scope>NUCLEOTIDE SEQUENCE [LARGE SCALE GENOMIC DNA]</scope>
    <source>
        <strain evidence="2 3">BL06</strain>
    </source>
</reference>
<evidence type="ECO:0000313" key="2">
    <source>
        <dbReference type="EMBL" id="EIW90563.1"/>
    </source>
</evidence>
<organism evidence="2 3">
    <name type="scientific">Alishewanella agri BL06</name>
    <dbReference type="NCBI Taxonomy" id="1195246"/>
    <lineage>
        <taxon>Bacteria</taxon>
        <taxon>Pseudomonadati</taxon>
        <taxon>Pseudomonadota</taxon>
        <taxon>Gammaproteobacteria</taxon>
        <taxon>Alteromonadales</taxon>
        <taxon>Alteromonadaceae</taxon>
        <taxon>Alishewanella</taxon>
    </lineage>
</organism>
<dbReference type="PATRIC" id="fig|1195246.3.peg.362"/>
<dbReference type="eggNOG" id="ENOG50340WZ">
    <property type="taxonomic scope" value="Bacteria"/>
</dbReference>
<comment type="caution">
    <text evidence="2">The sequence shown here is derived from an EMBL/GenBank/DDBJ whole genome shotgun (WGS) entry which is preliminary data.</text>
</comment>
<dbReference type="RefSeq" id="WP_008983323.1">
    <property type="nucleotide sequence ID" value="NZ_AKKU01000001.1"/>
</dbReference>
<keyword evidence="1" id="KW-0472">Membrane</keyword>
<dbReference type="EMBL" id="AKKU01000001">
    <property type="protein sequence ID" value="EIW90563.1"/>
    <property type="molecule type" value="Genomic_DNA"/>
</dbReference>
<evidence type="ECO:0000313" key="3">
    <source>
        <dbReference type="Proteomes" id="UP000035062"/>
    </source>
</evidence>
<feature type="transmembrane region" description="Helical" evidence="1">
    <location>
        <begin position="7"/>
        <end position="27"/>
    </location>
</feature>
<keyword evidence="1" id="KW-0812">Transmembrane</keyword>
<sequence length="139" mass="15239">MTTKKMVDYAALLHFIFYGVVFIVELLSKSTIPANYIQFVIVALGLGFVALTKDRSHLVNCLAFSAIVSSFLLYMASLLGAVITDDIFMVFTGYFVICWCVALVNAIRVKVFNSRANNQILSPAKSAGCDVNPLRGFPS</sequence>
<feature type="transmembrane region" description="Helical" evidence="1">
    <location>
        <begin position="33"/>
        <end position="51"/>
    </location>
</feature>
<dbReference type="AlphaFoldDB" id="I8UEX7"/>
<feature type="transmembrane region" description="Helical" evidence="1">
    <location>
        <begin position="87"/>
        <end position="107"/>
    </location>
</feature>
<protein>
    <submittedName>
        <fullName evidence="2">Uncharacterized protein</fullName>
    </submittedName>
</protein>
<keyword evidence="3" id="KW-1185">Reference proteome</keyword>
<feature type="transmembrane region" description="Helical" evidence="1">
    <location>
        <begin position="58"/>
        <end position="81"/>
    </location>
</feature>
<dbReference type="Proteomes" id="UP000035062">
    <property type="component" value="Unassembled WGS sequence"/>
</dbReference>